<evidence type="ECO:0000313" key="3">
    <source>
        <dbReference type="Proteomes" id="UP001556367"/>
    </source>
</evidence>
<accession>A0ABR3K083</accession>
<evidence type="ECO:0000259" key="1">
    <source>
        <dbReference type="PROSITE" id="PS50097"/>
    </source>
</evidence>
<keyword evidence="3" id="KW-1185">Reference proteome</keyword>
<protein>
    <recommendedName>
        <fullName evidence="1">BTB domain-containing protein</fullName>
    </recommendedName>
</protein>
<sequence>MLGRQFSVHASSLCAQTPSVPKVTVDAHLNIDCARKDEEYYFDESKAGFCTFLVEDALFRVHRFVLARDSSTFEDMFSLPKTPGTCSSDDEGPVSLSDTAEQFRDLLWALYALPSQLQISQSSSFQSLPSLNRLLNIAELAHKYNFTSFEDWALAQILALASSPSGPLCTGSSATCARIIHIAALTGHAQLSTLASDAIVRRLLAGEVDPSQTLLSVANHHGLRKLRGAVLYTRLLSLENSSLAETPRIDRKLLGASERVGYLNAFQSLVRLWERLRVSPPSFSFDECDNHEHFVGWWREMWLVAGRSEDIQRKSSADVLGRLECMGEHLRERVLESGLPLECALAALEGVSSAFESCMENLDSHFCEP</sequence>
<feature type="domain" description="BTB" evidence="1">
    <location>
        <begin position="51"/>
        <end position="119"/>
    </location>
</feature>
<proteinExistence type="predicted"/>
<reference evidence="3" key="1">
    <citation type="submission" date="2024-06" db="EMBL/GenBank/DDBJ databases">
        <title>Multi-omics analyses provide insights into the biosynthesis of the anticancer antibiotic pleurotin in Hohenbuehelia grisea.</title>
        <authorList>
            <person name="Weaver J.A."/>
            <person name="Alberti F."/>
        </authorList>
    </citation>
    <scope>NUCLEOTIDE SEQUENCE [LARGE SCALE GENOMIC DNA]</scope>
    <source>
        <strain evidence="3">T-177</strain>
    </source>
</reference>
<dbReference type="Proteomes" id="UP001556367">
    <property type="component" value="Unassembled WGS sequence"/>
</dbReference>
<evidence type="ECO:0000313" key="2">
    <source>
        <dbReference type="EMBL" id="KAL0961214.1"/>
    </source>
</evidence>
<dbReference type="InterPro" id="IPR011333">
    <property type="entry name" value="SKP1/BTB/POZ_sf"/>
</dbReference>
<comment type="caution">
    <text evidence="2">The sequence shown here is derived from an EMBL/GenBank/DDBJ whole genome shotgun (WGS) entry which is preliminary data.</text>
</comment>
<dbReference type="SMART" id="SM00225">
    <property type="entry name" value="BTB"/>
    <property type="match status" value="1"/>
</dbReference>
<dbReference type="PROSITE" id="PS50097">
    <property type="entry name" value="BTB"/>
    <property type="match status" value="1"/>
</dbReference>
<organism evidence="2 3">
    <name type="scientific">Hohenbuehelia grisea</name>
    <dbReference type="NCBI Taxonomy" id="104357"/>
    <lineage>
        <taxon>Eukaryota</taxon>
        <taxon>Fungi</taxon>
        <taxon>Dikarya</taxon>
        <taxon>Basidiomycota</taxon>
        <taxon>Agaricomycotina</taxon>
        <taxon>Agaricomycetes</taxon>
        <taxon>Agaricomycetidae</taxon>
        <taxon>Agaricales</taxon>
        <taxon>Pleurotineae</taxon>
        <taxon>Pleurotaceae</taxon>
        <taxon>Hohenbuehelia</taxon>
    </lineage>
</organism>
<name>A0ABR3K083_9AGAR</name>
<dbReference type="InterPro" id="IPR000210">
    <property type="entry name" value="BTB/POZ_dom"/>
</dbReference>
<dbReference type="EMBL" id="JASNQZ010000001">
    <property type="protein sequence ID" value="KAL0961214.1"/>
    <property type="molecule type" value="Genomic_DNA"/>
</dbReference>
<dbReference type="Pfam" id="PF00651">
    <property type="entry name" value="BTB"/>
    <property type="match status" value="1"/>
</dbReference>
<dbReference type="Gene3D" id="3.30.710.10">
    <property type="entry name" value="Potassium Channel Kv1.1, Chain A"/>
    <property type="match status" value="1"/>
</dbReference>
<gene>
    <name evidence="2" type="ORF">HGRIS_006181</name>
</gene>
<dbReference type="SUPFAM" id="SSF54695">
    <property type="entry name" value="POZ domain"/>
    <property type="match status" value="1"/>
</dbReference>
<dbReference type="CDD" id="cd18186">
    <property type="entry name" value="BTB_POZ_ZBTB_KLHL-like"/>
    <property type="match status" value="1"/>
</dbReference>